<protein>
    <submittedName>
        <fullName evidence="1">Uncharacterized protein</fullName>
    </submittedName>
</protein>
<keyword evidence="2" id="KW-1185">Reference proteome</keyword>
<reference evidence="1" key="1">
    <citation type="submission" date="2016-12" db="EMBL/GenBank/DDBJ databases">
        <title>The genomes of Aspergillus section Nigri reveals drivers in fungal speciation.</title>
        <authorList>
            <consortium name="DOE Joint Genome Institute"/>
            <person name="Vesth T.C."/>
            <person name="Nybo J."/>
            <person name="Theobald S."/>
            <person name="Brandl J."/>
            <person name="Frisvad J.C."/>
            <person name="Nielsen K.F."/>
            <person name="Lyhne E.K."/>
            <person name="Kogle M.E."/>
            <person name="Kuo A."/>
            <person name="Riley R."/>
            <person name="Clum A."/>
            <person name="Nolan M."/>
            <person name="Lipzen A."/>
            <person name="Salamov A."/>
            <person name="Henrissat B."/>
            <person name="Wiebenga A."/>
            <person name="De Vries R.P."/>
            <person name="Grigoriev I.V."/>
            <person name="Mortensen U.H."/>
            <person name="Andersen M.R."/>
            <person name="Baker S.E."/>
        </authorList>
    </citation>
    <scope>NUCLEOTIDE SEQUENCE [LARGE SCALE GENOMIC DNA]</scope>
    <source>
        <strain evidence="1">CBS 113365</strain>
    </source>
</reference>
<sequence>MEAFEPVVHVVVFWAKLFSTFAKLSKSHWPLVARSCTTQSNAWNSSWQTLLDYDTLIPKVVPRRRQQEEV</sequence>
<name>A0A319BLN3_ASPVC</name>
<dbReference type="AlphaFoldDB" id="A0A319BLN3"/>
<dbReference type="OrthoDB" id="10559070at2759"/>
<accession>A0A319BLN3</accession>
<gene>
    <name evidence="1" type="ORF">BO88DRAFT_408605</name>
</gene>
<evidence type="ECO:0000313" key="2">
    <source>
        <dbReference type="Proteomes" id="UP000248405"/>
    </source>
</evidence>
<dbReference type="Proteomes" id="UP000248405">
    <property type="component" value="Unassembled WGS sequence"/>
</dbReference>
<evidence type="ECO:0000313" key="1">
    <source>
        <dbReference type="EMBL" id="PYH64178.1"/>
    </source>
</evidence>
<dbReference type="EMBL" id="KZ821645">
    <property type="protein sequence ID" value="PYH64178.1"/>
    <property type="molecule type" value="Genomic_DNA"/>
</dbReference>
<dbReference type="GeneID" id="37212338"/>
<organism evidence="1 2">
    <name type="scientific">Aspergillus vadensis (strain CBS 113365 / IMI 142717 / IBT 24658)</name>
    <dbReference type="NCBI Taxonomy" id="1448311"/>
    <lineage>
        <taxon>Eukaryota</taxon>
        <taxon>Fungi</taxon>
        <taxon>Dikarya</taxon>
        <taxon>Ascomycota</taxon>
        <taxon>Pezizomycotina</taxon>
        <taxon>Eurotiomycetes</taxon>
        <taxon>Eurotiomycetidae</taxon>
        <taxon>Eurotiales</taxon>
        <taxon>Aspergillaceae</taxon>
        <taxon>Aspergillus</taxon>
        <taxon>Aspergillus subgen. Circumdati</taxon>
    </lineage>
</organism>
<proteinExistence type="predicted"/>
<dbReference type="RefSeq" id="XP_025557972.1">
    <property type="nucleotide sequence ID" value="XM_025707746.1"/>
</dbReference>